<comment type="caution">
    <text evidence="1">The sequence shown here is derived from an EMBL/GenBank/DDBJ whole genome shotgun (WGS) entry which is preliminary data.</text>
</comment>
<reference evidence="1 2" key="1">
    <citation type="journal article" date="2021" name="Hortic Res">
        <title>High-quality reference genome and annotation aids understanding of berry development for evergreen blueberry (Vaccinium darrowii).</title>
        <authorList>
            <person name="Yu J."/>
            <person name="Hulse-Kemp A.M."/>
            <person name="Babiker E."/>
            <person name="Staton M."/>
        </authorList>
    </citation>
    <scope>NUCLEOTIDE SEQUENCE [LARGE SCALE GENOMIC DNA]</scope>
    <source>
        <strain evidence="2">cv. NJ 8807/NJ 8810</strain>
        <tissue evidence="1">Young leaf</tissue>
    </source>
</reference>
<dbReference type="Proteomes" id="UP000828048">
    <property type="component" value="Chromosome 11"/>
</dbReference>
<name>A0ACB7YLI1_9ERIC</name>
<organism evidence="1 2">
    <name type="scientific">Vaccinium darrowii</name>
    <dbReference type="NCBI Taxonomy" id="229202"/>
    <lineage>
        <taxon>Eukaryota</taxon>
        <taxon>Viridiplantae</taxon>
        <taxon>Streptophyta</taxon>
        <taxon>Embryophyta</taxon>
        <taxon>Tracheophyta</taxon>
        <taxon>Spermatophyta</taxon>
        <taxon>Magnoliopsida</taxon>
        <taxon>eudicotyledons</taxon>
        <taxon>Gunneridae</taxon>
        <taxon>Pentapetalae</taxon>
        <taxon>asterids</taxon>
        <taxon>Ericales</taxon>
        <taxon>Ericaceae</taxon>
        <taxon>Vaccinioideae</taxon>
        <taxon>Vaccinieae</taxon>
        <taxon>Vaccinium</taxon>
    </lineage>
</organism>
<accession>A0ACB7YLI1</accession>
<protein>
    <submittedName>
        <fullName evidence="1">Uncharacterized protein</fullName>
    </submittedName>
</protein>
<keyword evidence="2" id="KW-1185">Reference proteome</keyword>
<evidence type="ECO:0000313" key="1">
    <source>
        <dbReference type="EMBL" id="KAH7854395.1"/>
    </source>
</evidence>
<gene>
    <name evidence="1" type="ORF">Vadar_013334</name>
</gene>
<proteinExistence type="predicted"/>
<dbReference type="EMBL" id="CM037161">
    <property type="protein sequence ID" value="KAH7854395.1"/>
    <property type="molecule type" value="Genomic_DNA"/>
</dbReference>
<evidence type="ECO:0000313" key="2">
    <source>
        <dbReference type="Proteomes" id="UP000828048"/>
    </source>
</evidence>
<sequence>MSGGTPTGGGLMRQRRNSQGYASSGDDLEDDASSRSFYQSTPSEKKRTWFEIVENFIWIASAVFIIYFGDGHSNFIFILWRDGRIRRVPLYLGMVGVGLNLIFFLYTSLLSWSSRKSSEKWDFPSTSALPFVTLLGIISFCLFSFALWPIWSFLILPLLFTLLMAGMVLAPYLMLGKLRPQTNELRID</sequence>